<keyword evidence="2" id="KW-1185">Reference proteome</keyword>
<dbReference type="OrthoDB" id="1932312at2759"/>
<organism evidence="1 2">
    <name type="scientific">Exophiala spinifera</name>
    <dbReference type="NCBI Taxonomy" id="91928"/>
    <lineage>
        <taxon>Eukaryota</taxon>
        <taxon>Fungi</taxon>
        <taxon>Dikarya</taxon>
        <taxon>Ascomycota</taxon>
        <taxon>Pezizomycotina</taxon>
        <taxon>Eurotiomycetes</taxon>
        <taxon>Chaetothyriomycetidae</taxon>
        <taxon>Chaetothyriales</taxon>
        <taxon>Herpotrichiellaceae</taxon>
        <taxon>Exophiala</taxon>
    </lineage>
</organism>
<name>A0A0D2BNM7_9EURO</name>
<dbReference type="InterPro" id="IPR015943">
    <property type="entry name" value="WD40/YVTN_repeat-like_dom_sf"/>
</dbReference>
<gene>
    <name evidence="1" type="ORF">PV08_00710</name>
</gene>
<protein>
    <submittedName>
        <fullName evidence="1">Uncharacterized protein</fullName>
    </submittedName>
</protein>
<dbReference type="STRING" id="91928.A0A0D2BNM7"/>
<dbReference type="Proteomes" id="UP000053328">
    <property type="component" value="Unassembled WGS sequence"/>
</dbReference>
<sequence length="483" mass="52665">MPATDSAAVVVARFLKANHYNETLEAFLLESGLPEEAAITKKGDWTIEKILEEKRQYDSSLEYEKKGDEQMTGWPLPTPSIATEPGFQVTSNVLCVSGDGNGESEDSIIWATGADRSWSSMIPSPPFSLVESISNAHGSPILSISSIAKRFILSTSMSGQLMIHDNSGRLLDKCRDHLKYAVRVVSGRTRDGKWIVATAGWDQKVHIYAPEYELAENFNVNELNAADEGPYIDGLLRDPIHTISMPSNPESLVLIRHPDSDDLYLIVSRRDSTFLYYYCITPTSDEASSSRTSEATYSVQETGKQNLAPHANAWIAFSPACLAVCPTDPTLLAVATSHLPHMKVIIVRLLFPSSSYNPGSNSAAVSGPSEFVTPAAQARADLALQDREDAAIKLHVTTMAPQTPYSNPQVVWRPGGHGVFVNADDGVIRGIDTQSGKVIAMLKAHEIGSKVRTLYAGWEQGGKNEMLVSGGFDKKIVVWRVGE</sequence>
<dbReference type="InterPro" id="IPR036322">
    <property type="entry name" value="WD40_repeat_dom_sf"/>
</dbReference>
<evidence type="ECO:0000313" key="2">
    <source>
        <dbReference type="Proteomes" id="UP000053328"/>
    </source>
</evidence>
<proteinExistence type="predicted"/>
<dbReference type="InterPro" id="IPR001680">
    <property type="entry name" value="WD40_rpt"/>
</dbReference>
<accession>A0A0D2BNM7</accession>
<dbReference type="SMART" id="SM00320">
    <property type="entry name" value="WD40"/>
    <property type="match status" value="3"/>
</dbReference>
<dbReference type="InterPro" id="IPR006594">
    <property type="entry name" value="LisH"/>
</dbReference>
<dbReference type="Gene3D" id="2.130.10.10">
    <property type="entry name" value="YVTN repeat-like/Quinoprotein amine dehydrogenase"/>
    <property type="match status" value="2"/>
</dbReference>
<reference evidence="1 2" key="1">
    <citation type="submission" date="2015-01" db="EMBL/GenBank/DDBJ databases">
        <title>The Genome Sequence of Exophiala spinifera CBS89968.</title>
        <authorList>
            <consortium name="The Broad Institute Genomics Platform"/>
            <person name="Cuomo C."/>
            <person name="de Hoog S."/>
            <person name="Gorbushina A."/>
            <person name="Stielow B."/>
            <person name="Teixiera M."/>
            <person name="Abouelleil A."/>
            <person name="Chapman S.B."/>
            <person name="Priest M."/>
            <person name="Young S.K."/>
            <person name="Wortman J."/>
            <person name="Nusbaum C."/>
            <person name="Birren B."/>
        </authorList>
    </citation>
    <scope>NUCLEOTIDE SEQUENCE [LARGE SCALE GENOMIC DNA]</scope>
    <source>
        <strain evidence="1 2">CBS 89968</strain>
    </source>
</reference>
<dbReference type="EMBL" id="KN847492">
    <property type="protein sequence ID" value="KIW20135.1"/>
    <property type="molecule type" value="Genomic_DNA"/>
</dbReference>
<dbReference type="VEuPathDB" id="FungiDB:PV08_00710"/>
<dbReference type="HOGENOM" id="CLU_048446_0_0_1"/>
<dbReference type="PROSITE" id="PS50896">
    <property type="entry name" value="LISH"/>
    <property type="match status" value="1"/>
</dbReference>
<dbReference type="RefSeq" id="XP_016240351.1">
    <property type="nucleotide sequence ID" value="XM_016375075.1"/>
</dbReference>
<dbReference type="GeneID" id="27327793"/>
<dbReference type="SUPFAM" id="SSF50978">
    <property type="entry name" value="WD40 repeat-like"/>
    <property type="match status" value="1"/>
</dbReference>
<evidence type="ECO:0000313" key="1">
    <source>
        <dbReference type="EMBL" id="KIW20135.1"/>
    </source>
</evidence>
<dbReference type="AlphaFoldDB" id="A0A0D2BNM7"/>